<sequence>MSILPIFGLARSRIFAFNVLASSFSCSEALISMMPVFLMNAGRSNGGFSIPRLPCRYFRLKHQWRGTCTVFRWLFNCTSSFGSRAVTSCISTTSGRDTSCFSSATLNRVSFFSLRLEILSRSSFSSAPASISSSSSSSFSLSAAFSAAAFILSASSPARAVSFGFVSSLKISNTR</sequence>
<dbReference type="AlphaFoldDB" id="A0A2M4C6X9"/>
<evidence type="ECO:0000313" key="1">
    <source>
        <dbReference type="EMBL" id="MBW60738.1"/>
    </source>
</evidence>
<name>A0A2M4C6X9_9DIPT</name>
<accession>A0A2M4C6X9</accession>
<protein>
    <submittedName>
        <fullName evidence="1">Putative secreted protein</fullName>
    </submittedName>
</protein>
<reference evidence="1" key="1">
    <citation type="submission" date="2018-01" db="EMBL/GenBank/DDBJ databases">
        <title>An insight into the sialome of Amazonian anophelines.</title>
        <authorList>
            <person name="Ribeiro J.M."/>
            <person name="Scarpassa V."/>
            <person name="Calvo E."/>
        </authorList>
    </citation>
    <scope>NUCLEOTIDE SEQUENCE</scope>
    <source>
        <tissue evidence="1">Salivary glands</tissue>
    </source>
</reference>
<organism evidence="1">
    <name type="scientific">Anopheles marajoara</name>
    <dbReference type="NCBI Taxonomy" id="58244"/>
    <lineage>
        <taxon>Eukaryota</taxon>
        <taxon>Metazoa</taxon>
        <taxon>Ecdysozoa</taxon>
        <taxon>Arthropoda</taxon>
        <taxon>Hexapoda</taxon>
        <taxon>Insecta</taxon>
        <taxon>Pterygota</taxon>
        <taxon>Neoptera</taxon>
        <taxon>Endopterygota</taxon>
        <taxon>Diptera</taxon>
        <taxon>Nematocera</taxon>
        <taxon>Culicoidea</taxon>
        <taxon>Culicidae</taxon>
        <taxon>Anophelinae</taxon>
        <taxon>Anopheles</taxon>
    </lineage>
</organism>
<dbReference type="EMBL" id="GGFJ01011597">
    <property type="protein sequence ID" value="MBW60738.1"/>
    <property type="molecule type" value="Transcribed_RNA"/>
</dbReference>
<proteinExistence type="predicted"/>